<accession>A0ABW0HQD9</accession>
<dbReference type="RefSeq" id="WP_378131333.1">
    <property type="nucleotide sequence ID" value="NZ_JBHSMI010000013.1"/>
</dbReference>
<gene>
    <name evidence="1" type="ORF">ACFPOF_07975</name>
</gene>
<organism evidence="1 2">
    <name type="scientific">Cohnella soli</name>
    <dbReference type="NCBI Taxonomy" id="425005"/>
    <lineage>
        <taxon>Bacteria</taxon>
        <taxon>Bacillati</taxon>
        <taxon>Bacillota</taxon>
        <taxon>Bacilli</taxon>
        <taxon>Bacillales</taxon>
        <taxon>Paenibacillaceae</taxon>
        <taxon>Cohnella</taxon>
    </lineage>
</organism>
<dbReference type="Gene3D" id="3.30.2310.20">
    <property type="entry name" value="RelE-like"/>
    <property type="match status" value="1"/>
</dbReference>
<reference evidence="2" key="1">
    <citation type="journal article" date="2019" name="Int. J. Syst. Evol. Microbiol.">
        <title>The Global Catalogue of Microorganisms (GCM) 10K type strain sequencing project: providing services to taxonomists for standard genome sequencing and annotation.</title>
        <authorList>
            <consortium name="The Broad Institute Genomics Platform"/>
            <consortium name="The Broad Institute Genome Sequencing Center for Infectious Disease"/>
            <person name="Wu L."/>
            <person name="Ma J."/>
        </authorList>
    </citation>
    <scope>NUCLEOTIDE SEQUENCE [LARGE SCALE GENOMIC DNA]</scope>
    <source>
        <strain evidence="2">CGMCC 1.18575</strain>
    </source>
</reference>
<dbReference type="InterPro" id="IPR035093">
    <property type="entry name" value="RelE/ParE_toxin_dom_sf"/>
</dbReference>
<evidence type="ECO:0000313" key="1">
    <source>
        <dbReference type="EMBL" id="MFC5402675.1"/>
    </source>
</evidence>
<name>A0ABW0HQD9_9BACL</name>
<dbReference type="Proteomes" id="UP001596113">
    <property type="component" value="Unassembled WGS sequence"/>
</dbReference>
<sequence>MLPILYLPPAKKYFKKLVEKPLKDAYHNAILEIRTDPTIGEMKTGDLSGVLGYNVYDRGTNYEIAYRIEENADGELVVVILAGSRENFYEDLKRYYIR</sequence>
<dbReference type="SUPFAM" id="SSF143011">
    <property type="entry name" value="RelE-like"/>
    <property type="match status" value="1"/>
</dbReference>
<dbReference type="EMBL" id="JBHSMI010000013">
    <property type="protein sequence ID" value="MFC5402675.1"/>
    <property type="molecule type" value="Genomic_DNA"/>
</dbReference>
<protein>
    <submittedName>
        <fullName evidence="1">Type II toxin-antitoxin system RelE/ParE family toxin</fullName>
    </submittedName>
</protein>
<keyword evidence="2" id="KW-1185">Reference proteome</keyword>
<evidence type="ECO:0000313" key="2">
    <source>
        <dbReference type="Proteomes" id="UP001596113"/>
    </source>
</evidence>
<proteinExistence type="predicted"/>
<dbReference type="Pfam" id="PF15781">
    <property type="entry name" value="ParE-like_toxin"/>
    <property type="match status" value="1"/>
</dbReference>
<dbReference type="InterPro" id="IPR031552">
    <property type="entry name" value="ParE-like_toxin"/>
</dbReference>
<comment type="caution">
    <text evidence="1">The sequence shown here is derived from an EMBL/GenBank/DDBJ whole genome shotgun (WGS) entry which is preliminary data.</text>
</comment>